<dbReference type="Gene3D" id="3.40.50.300">
    <property type="entry name" value="P-loop containing nucleotide triphosphate hydrolases"/>
    <property type="match status" value="1"/>
</dbReference>
<dbReference type="AlphaFoldDB" id="A0A1G7VXJ3"/>
<organism evidence="2 3">
    <name type="scientific">Vibrio xiamenensis</name>
    <dbReference type="NCBI Taxonomy" id="861298"/>
    <lineage>
        <taxon>Bacteria</taxon>
        <taxon>Pseudomonadati</taxon>
        <taxon>Pseudomonadota</taxon>
        <taxon>Gammaproteobacteria</taxon>
        <taxon>Vibrionales</taxon>
        <taxon>Vibrionaceae</taxon>
        <taxon>Vibrio</taxon>
    </lineage>
</organism>
<dbReference type="InterPro" id="IPR003593">
    <property type="entry name" value="AAA+_ATPase"/>
</dbReference>
<dbReference type="Pfam" id="PF13401">
    <property type="entry name" value="AAA_22"/>
    <property type="match status" value="1"/>
</dbReference>
<dbReference type="SMART" id="SM00382">
    <property type="entry name" value="AAA"/>
    <property type="match status" value="1"/>
</dbReference>
<dbReference type="InterPro" id="IPR048809">
    <property type="entry name" value="GspA_C39-like"/>
</dbReference>
<dbReference type="Gene3D" id="1.10.101.10">
    <property type="entry name" value="PGBD-like superfamily/PGBD"/>
    <property type="match status" value="1"/>
</dbReference>
<dbReference type="InterPro" id="IPR002477">
    <property type="entry name" value="Peptidoglycan-bd-like"/>
</dbReference>
<proteinExistence type="predicted"/>
<dbReference type="SUPFAM" id="SSF52540">
    <property type="entry name" value="P-loop containing nucleoside triphosphate hydrolases"/>
    <property type="match status" value="1"/>
</dbReference>
<dbReference type="InterPro" id="IPR049945">
    <property type="entry name" value="AAA_22"/>
</dbReference>
<gene>
    <name evidence="2" type="ORF">SAMN04488136_10146</name>
</gene>
<dbReference type="CDD" id="cd00009">
    <property type="entry name" value="AAA"/>
    <property type="match status" value="1"/>
</dbReference>
<dbReference type="Pfam" id="PF01471">
    <property type="entry name" value="PG_binding_1"/>
    <property type="match status" value="1"/>
</dbReference>
<dbReference type="InterPro" id="IPR052026">
    <property type="entry name" value="ExeA_AAA_ATPase_DNA-bind"/>
</dbReference>
<reference evidence="2 3" key="1">
    <citation type="submission" date="2016-10" db="EMBL/GenBank/DDBJ databases">
        <authorList>
            <person name="de Groot N.N."/>
        </authorList>
    </citation>
    <scope>NUCLEOTIDE SEQUENCE [LARGE SCALE GENOMIC DNA]</scope>
    <source>
        <strain evidence="2 3">CGMCC 1.10228</strain>
    </source>
</reference>
<accession>A0A1G7VXJ3</accession>
<evidence type="ECO:0000259" key="1">
    <source>
        <dbReference type="SMART" id="SM00382"/>
    </source>
</evidence>
<dbReference type="STRING" id="861298.SAMN04488136_10146"/>
<dbReference type="GO" id="GO:0016887">
    <property type="term" value="F:ATP hydrolysis activity"/>
    <property type="evidence" value="ECO:0007669"/>
    <property type="project" value="InterPro"/>
</dbReference>
<name>A0A1G7VXJ3_9VIBR</name>
<evidence type="ECO:0000313" key="2">
    <source>
        <dbReference type="EMBL" id="SDG64505.1"/>
    </source>
</evidence>
<dbReference type="Gene3D" id="3.90.70.10">
    <property type="entry name" value="Cysteine proteinases"/>
    <property type="match status" value="1"/>
</dbReference>
<evidence type="ECO:0000313" key="3">
    <source>
        <dbReference type="Proteomes" id="UP000198854"/>
    </source>
</evidence>
<dbReference type="PANTHER" id="PTHR35894:SF1">
    <property type="entry name" value="PHOSPHORIBULOKINASE _ URIDINE KINASE FAMILY"/>
    <property type="match status" value="1"/>
</dbReference>
<protein>
    <submittedName>
        <fullName evidence="2">Type II secretion system protein A</fullName>
    </submittedName>
</protein>
<dbReference type="PANTHER" id="PTHR35894">
    <property type="entry name" value="GENERAL SECRETION PATHWAY PROTEIN A-RELATED"/>
    <property type="match status" value="1"/>
</dbReference>
<dbReference type="InterPro" id="IPR036366">
    <property type="entry name" value="PGBDSf"/>
</dbReference>
<dbReference type="Pfam" id="PF21327">
    <property type="entry name" value="GspA_C39-like"/>
    <property type="match status" value="1"/>
</dbReference>
<dbReference type="OrthoDB" id="9780149at2"/>
<dbReference type="EMBL" id="FNDD01000001">
    <property type="protein sequence ID" value="SDG64505.1"/>
    <property type="molecule type" value="Genomic_DNA"/>
</dbReference>
<keyword evidence="3" id="KW-1185">Reference proteome</keyword>
<sequence length="546" mass="61817">MYKDFFGFVELPFSIVPNSRYLYLSPRHQEAIRHLQSGLGEGGGFAMLTGEVGTGKTTIARTMLKSLDENTRAGLILNPTFSSIELLQAICDEFNVAYQASDSLKVLNHALYQFLLDNHTRGLQTLLVIDEAQHLAAEVLEQLRLLTNLETDSRKLLKVLLIGQPELQQKLQMPQLRQLAQRITGRYHLLPLSVDDTIKYIEFRLERAGGDVGLLSAKSMKYIAQQTQGIPRLVNLVCDATFNDAYAKGEQKPSHDTVIAACQHVMSFQTSFNLTPNTQKTQLDRRWIGALSILLGTGLAFAAYVWTPSAVEPYAKQYAEQHYPQQQKPAVEVTKVPKELLNIMSSGRLLEQGISELYKVWGYDASVMDSFCHQDSESEFHCDHQSDGDLNQLKNLNIPALLALEVNGQPEYAVLYRLDGDKVELLFDQQRVELDRESLEQFWQGEYYYIWRSHWPKMLKPGMVSADVAELDQCLSTILGEPSTNSDHYDQQVKHKVELFQRWQKLYVDGIAGQRTLERLSLMTQVDAPLLLPRGEGHHVECSQGS</sequence>
<dbReference type="InterPro" id="IPR036365">
    <property type="entry name" value="PGBD-like_sf"/>
</dbReference>
<dbReference type="RefSeq" id="WP_093268074.1">
    <property type="nucleotide sequence ID" value="NZ_FNDD01000001.1"/>
</dbReference>
<dbReference type="InterPro" id="IPR027417">
    <property type="entry name" value="P-loop_NTPase"/>
</dbReference>
<dbReference type="Proteomes" id="UP000198854">
    <property type="component" value="Unassembled WGS sequence"/>
</dbReference>
<feature type="domain" description="AAA+ ATPase" evidence="1">
    <location>
        <begin position="42"/>
        <end position="195"/>
    </location>
</feature>
<dbReference type="SUPFAM" id="SSF47090">
    <property type="entry name" value="PGBD-like"/>
    <property type="match status" value="1"/>
</dbReference>